<organism evidence="7 8">
    <name type="scientific">Caldanaerobacter subterraneus</name>
    <dbReference type="NCBI Taxonomy" id="911092"/>
    <lineage>
        <taxon>Bacteria</taxon>
        <taxon>Bacillati</taxon>
        <taxon>Bacillota</taxon>
        <taxon>Clostridia</taxon>
        <taxon>Thermoanaerobacterales</taxon>
        <taxon>Thermoanaerobacteraceae</taxon>
        <taxon>Caldanaerobacter</taxon>
    </lineage>
</organism>
<dbReference type="AlphaFoldDB" id="A0A4R2KJY9"/>
<accession>A0A4R2KJY9</accession>
<feature type="transmembrane region" description="Helical" evidence="6">
    <location>
        <begin position="21"/>
        <end position="38"/>
    </location>
</feature>
<dbReference type="GO" id="GO:0009234">
    <property type="term" value="P:menaquinone biosynthetic process"/>
    <property type="evidence" value="ECO:0007669"/>
    <property type="project" value="TreeGrafter"/>
</dbReference>
<keyword evidence="5 6" id="KW-0472">Membrane</keyword>
<dbReference type="InterPro" id="IPR026046">
    <property type="entry name" value="UBIAD1"/>
</dbReference>
<feature type="transmembrane region" description="Helical" evidence="6">
    <location>
        <begin position="134"/>
        <end position="154"/>
    </location>
</feature>
<evidence type="ECO:0000313" key="7">
    <source>
        <dbReference type="EMBL" id="TCO66835.1"/>
    </source>
</evidence>
<evidence type="ECO:0000256" key="6">
    <source>
        <dbReference type="SAM" id="Phobius"/>
    </source>
</evidence>
<evidence type="ECO:0000256" key="1">
    <source>
        <dbReference type="ARBA" id="ARBA00004141"/>
    </source>
</evidence>
<keyword evidence="2 7" id="KW-0808">Transferase</keyword>
<name>A0A4R2KJY9_9THEO</name>
<dbReference type="PANTHER" id="PTHR13929">
    <property type="entry name" value="1,4-DIHYDROXY-2-NAPHTHOATE OCTAPRENYLTRANSFERASE"/>
    <property type="match status" value="1"/>
</dbReference>
<protein>
    <submittedName>
        <fullName evidence="7">UbiA prenyltransferase family protein</fullName>
    </submittedName>
</protein>
<dbReference type="PANTHER" id="PTHR13929:SF0">
    <property type="entry name" value="UBIA PRENYLTRANSFERASE DOMAIN-CONTAINING PROTEIN 1"/>
    <property type="match status" value="1"/>
</dbReference>
<evidence type="ECO:0000313" key="8">
    <source>
        <dbReference type="Proteomes" id="UP000294886"/>
    </source>
</evidence>
<dbReference type="Proteomes" id="UP000294886">
    <property type="component" value="Unassembled WGS sequence"/>
</dbReference>
<keyword evidence="3 6" id="KW-0812">Transmembrane</keyword>
<reference evidence="7 8" key="1">
    <citation type="submission" date="2019-03" db="EMBL/GenBank/DDBJ databases">
        <title>Genomic Encyclopedia of Type Strains, Phase IV (KMG-IV): sequencing the most valuable type-strain genomes for metagenomic binning, comparative biology and taxonomic classification.</title>
        <authorList>
            <person name="Goeker M."/>
        </authorList>
    </citation>
    <scope>NUCLEOTIDE SEQUENCE [LARGE SCALE GENOMIC DNA]</scope>
    <source>
        <strain evidence="7 8">DSM 13054</strain>
    </source>
</reference>
<evidence type="ECO:0000256" key="2">
    <source>
        <dbReference type="ARBA" id="ARBA00022679"/>
    </source>
</evidence>
<dbReference type="GO" id="GO:0042371">
    <property type="term" value="P:vitamin K biosynthetic process"/>
    <property type="evidence" value="ECO:0007669"/>
    <property type="project" value="TreeGrafter"/>
</dbReference>
<evidence type="ECO:0000256" key="3">
    <source>
        <dbReference type="ARBA" id="ARBA00022692"/>
    </source>
</evidence>
<keyword evidence="4 6" id="KW-1133">Transmembrane helix</keyword>
<feature type="transmembrane region" description="Helical" evidence="6">
    <location>
        <begin position="65"/>
        <end position="82"/>
    </location>
</feature>
<dbReference type="Pfam" id="PF01040">
    <property type="entry name" value="UbiA"/>
    <property type="match status" value="1"/>
</dbReference>
<evidence type="ECO:0000256" key="4">
    <source>
        <dbReference type="ARBA" id="ARBA00022989"/>
    </source>
</evidence>
<gene>
    <name evidence="7" type="ORF">EV203_10942</name>
</gene>
<dbReference type="GO" id="GO:0004659">
    <property type="term" value="F:prenyltransferase activity"/>
    <property type="evidence" value="ECO:0007669"/>
    <property type="project" value="InterPro"/>
</dbReference>
<proteinExistence type="predicted"/>
<dbReference type="CDD" id="cd13962">
    <property type="entry name" value="PT_UbiA_UBIAD1"/>
    <property type="match status" value="1"/>
</dbReference>
<comment type="subcellular location">
    <subcellularLocation>
        <location evidence="1">Membrane</location>
        <topology evidence="1">Multi-pass membrane protein</topology>
    </subcellularLocation>
</comment>
<sequence length="155" mass="17756">MDLLIVMRMYLVMTHHISMDVLLISLPIGFLITNVLWINQYPDYEADLKGHKYNLLVRIGKQKGVIVYAALYGAAYLSFVVITVITKNLLWLLSFLTIPLAVHSVNIARKYYDSIPQLVKANANTVKIYQNTRIMMVLALVTKGNMVGFWKVYVF</sequence>
<feature type="transmembrane region" description="Helical" evidence="6">
    <location>
        <begin position="89"/>
        <end position="108"/>
    </location>
</feature>
<evidence type="ECO:0000256" key="5">
    <source>
        <dbReference type="ARBA" id="ARBA00023136"/>
    </source>
</evidence>
<dbReference type="GO" id="GO:0016020">
    <property type="term" value="C:membrane"/>
    <property type="evidence" value="ECO:0007669"/>
    <property type="project" value="UniProtKB-SubCell"/>
</dbReference>
<dbReference type="EMBL" id="SLWU01000009">
    <property type="protein sequence ID" value="TCO66835.1"/>
    <property type="molecule type" value="Genomic_DNA"/>
</dbReference>
<dbReference type="InterPro" id="IPR000537">
    <property type="entry name" value="UbiA_prenyltransferase"/>
</dbReference>
<comment type="caution">
    <text evidence="7">The sequence shown here is derived from an EMBL/GenBank/DDBJ whole genome shotgun (WGS) entry which is preliminary data.</text>
</comment>